<gene>
    <name evidence="2" type="ORF">ALECFALPRED_005905</name>
</gene>
<evidence type="ECO:0000313" key="3">
    <source>
        <dbReference type="Proteomes" id="UP000664203"/>
    </source>
</evidence>
<evidence type="ECO:0000313" key="2">
    <source>
        <dbReference type="EMBL" id="CAF9934282.1"/>
    </source>
</evidence>
<reference evidence="2" key="1">
    <citation type="submission" date="2021-03" db="EMBL/GenBank/DDBJ databases">
        <authorList>
            <person name="Tagirdzhanova G."/>
        </authorList>
    </citation>
    <scope>NUCLEOTIDE SEQUENCE</scope>
</reference>
<evidence type="ECO:0000256" key="1">
    <source>
        <dbReference type="SAM" id="SignalP"/>
    </source>
</evidence>
<dbReference type="OrthoDB" id="3944128at2759"/>
<protein>
    <submittedName>
        <fullName evidence="2">Uncharacterized protein</fullName>
    </submittedName>
</protein>
<proteinExistence type="predicted"/>
<comment type="caution">
    <text evidence="2">The sequence shown here is derived from an EMBL/GenBank/DDBJ whole genome shotgun (WGS) entry which is preliminary data.</text>
</comment>
<dbReference type="Proteomes" id="UP000664203">
    <property type="component" value="Unassembled WGS sequence"/>
</dbReference>
<feature type="chain" id="PRO_5034209765" evidence="1">
    <location>
        <begin position="26"/>
        <end position="264"/>
    </location>
</feature>
<accession>A0A8H3INB4</accession>
<sequence>MSRFQARWTVVFTSSLLAFSLPTNGVPLTSALPACPSAPSSFHPPASCCNLCSIQASQVTVNFWSPEATPTTQAPSETPYTLVSDGFTFTSPSVYVMYKDIFAQGDCTNYEEGQIGTSIRTATIAYDPAALSTAACVQNPSEQEFIVYGAIDYSGWANPVPNSVEETRAGCFIPNTSGLSPAGTNLAANPAFSIPLGLSSLQPIWSSFGCQPDSRDPAYQAIPKVLTKTSVQKHAGPTKTASPAALLTSPIVTPTGVNSAQPTV</sequence>
<dbReference type="EMBL" id="CAJPDR010000374">
    <property type="protein sequence ID" value="CAF9934282.1"/>
    <property type="molecule type" value="Genomic_DNA"/>
</dbReference>
<feature type="signal peptide" evidence="1">
    <location>
        <begin position="1"/>
        <end position="25"/>
    </location>
</feature>
<organism evidence="2 3">
    <name type="scientific">Alectoria fallacina</name>
    <dbReference type="NCBI Taxonomy" id="1903189"/>
    <lineage>
        <taxon>Eukaryota</taxon>
        <taxon>Fungi</taxon>
        <taxon>Dikarya</taxon>
        <taxon>Ascomycota</taxon>
        <taxon>Pezizomycotina</taxon>
        <taxon>Lecanoromycetes</taxon>
        <taxon>OSLEUM clade</taxon>
        <taxon>Lecanoromycetidae</taxon>
        <taxon>Lecanorales</taxon>
        <taxon>Lecanorineae</taxon>
        <taxon>Parmeliaceae</taxon>
        <taxon>Alectoria</taxon>
    </lineage>
</organism>
<dbReference type="AlphaFoldDB" id="A0A8H3INB4"/>
<name>A0A8H3INB4_9LECA</name>
<keyword evidence="3" id="KW-1185">Reference proteome</keyword>
<keyword evidence="1" id="KW-0732">Signal</keyword>